<evidence type="ECO:0000313" key="2">
    <source>
        <dbReference type="EMBL" id="GAJ19489.1"/>
    </source>
</evidence>
<comment type="caution">
    <text evidence="2">The sequence shown here is derived from an EMBL/GenBank/DDBJ whole genome shotgun (WGS) entry which is preliminary data.</text>
</comment>
<feature type="non-terminal residue" evidence="2">
    <location>
        <position position="183"/>
    </location>
</feature>
<dbReference type="EMBL" id="BARW01037970">
    <property type="protein sequence ID" value="GAJ19489.1"/>
    <property type="molecule type" value="Genomic_DNA"/>
</dbReference>
<organism evidence="2">
    <name type="scientific">marine sediment metagenome</name>
    <dbReference type="NCBI Taxonomy" id="412755"/>
    <lineage>
        <taxon>unclassified sequences</taxon>
        <taxon>metagenomes</taxon>
        <taxon>ecological metagenomes</taxon>
    </lineage>
</organism>
<dbReference type="PANTHER" id="PTHR37836">
    <property type="entry name" value="LMO1036 PROTEIN"/>
    <property type="match status" value="1"/>
</dbReference>
<dbReference type="AlphaFoldDB" id="X1UPT4"/>
<dbReference type="PANTHER" id="PTHR37836:SF2">
    <property type="entry name" value="DUF4038 DOMAIN-CONTAINING PROTEIN"/>
    <property type="match status" value="1"/>
</dbReference>
<dbReference type="InterPro" id="IPR025277">
    <property type="entry name" value="Apiosidase-like_cat_dom"/>
</dbReference>
<gene>
    <name evidence="2" type="ORF">S12H4_58454</name>
</gene>
<reference evidence="2" key="1">
    <citation type="journal article" date="2014" name="Front. Microbiol.">
        <title>High frequency of phylogenetically diverse reductive dehalogenase-homologous genes in deep subseafloor sedimentary metagenomes.</title>
        <authorList>
            <person name="Kawai M."/>
            <person name="Futagami T."/>
            <person name="Toyoda A."/>
            <person name="Takaki Y."/>
            <person name="Nishi S."/>
            <person name="Hori S."/>
            <person name="Arai W."/>
            <person name="Tsubouchi T."/>
            <person name="Morono Y."/>
            <person name="Uchiyama I."/>
            <person name="Ito T."/>
            <person name="Fujiyama A."/>
            <person name="Inagaki F."/>
            <person name="Takami H."/>
        </authorList>
    </citation>
    <scope>NUCLEOTIDE SEQUENCE</scope>
    <source>
        <strain evidence="2">Expedition CK06-06</strain>
    </source>
</reference>
<dbReference type="Pfam" id="PF13204">
    <property type="entry name" value="Apiosidase"/>
    <property type="match status" value="1"/>
</dbReference>
<accession>X1UPT4</accession>
<evidence type="ECO:0000259" key="1">
    <source>
        <dbReference type="Pfam" id="PF13204"/>
    </source>
</evidence>
<protein>
    <recommendedName>
        <fullName evidence="1">Apiosidase-like catalytic domain-containing protein</fullName>
    </recommendedName>
</protein>
<sequence>RLVHRIGAYNVVWVLSGEYNMHDYGGLGLQFWKDLGKMLRDEDPYKRIISVHPTQPWWSGGADAPQWSTGEVIHNEPWLDYNQCQTGHGKWCNEMIPAIITSEYARKPAKPIIITEPWYEFVKDNPSAEDIRFGAWSAILSGAAGHSYAGGHIWKAHVPESPVGKDNWPMEMGFETDTLDYPG</sequence>
<dbReference type="Gene3D" id="3.20.20.80">
    <property type="entry name" value="Glycosidases"/>
    <property type="match status" value="1"/>
</dbReference>
<feature type="domain" description="Apiosidase-like catalytic" evidence="1">
    <location>
        <begin position="2"/>
        <end position="175"/>
    </location>
</feature>
<proteinExistence type="predicted"/>
<name>X1UPT4_9ZZZZ</name>
<feature type="non-terminal residue" evidence="2">
    <location>
        <position position="1"/>
    </location>
</feature>